<gene>
    <name evidence="2" type="ORF">MNBD_CHLOROFLEXI01-3382</name>
</gene>
<dbReference type="EMBL" id="UOEU01000952">
    <property type="protein sequence ID" value="VAW42772.1"/>
    <property type="molecule type" value="Genomic_DNA"/>
</dbReference>
<feature type="transmembrane region" description="Helical" evidence="1">
    <location>
        <begin position="41"/>
        <end position="63"/>
    </location>
</feature>
<evidence type="ECO:0000256" key="1">
    <source>
        <dbReference type="SAM" id="Phobius"/>
    </source>
</evidence>
<feature type="transmembrane region" description="Helical" evidence="1">
    <location>
        <begin position="420"/>
        <end position="444"/>
    </location>
</feature>
<keyword evidence="1" id="KW-0472">Membrane</keyword>
<feature type="transmembrane region" description="Helical" evidence="1">
    <location>
        <begin position="75"/>
        <end position="97"/>
    </location>
</feature>
<protein>
    <submittedName>
        <fullName evidence="2">Uncharacterized protein</fullName>
    </submittedName>
</protein>
<reference evidence="2" key="1">
    <citation type="submission" date="2018-06" db="EMBL/GenBank/DDBJ databases">
        <authorList>
            <person name="Zhirakovskaya E."/>
        </authorList>
    </citation>
    <scope>NUCLEOTIDE SEQUENCE</scope>
</reference>
<sequence>MLKEGVLSGALAGLVGGLVFGAAMWQLDMLASVAALVRVDSAIIGFILHMMIAAIIGAGFGLLVWQQRCHAGETLLWGLSYGIVWWVLGPLALAPLLRGQPLGWEVAAAQAAFPALLGHIWYGAATGLALAAIRRQKGETATSVSDQGRRSVQAASPQPNSLWRGAIAGLLAAWLLSALLGSQAQLMDMVLMMTSDSHTLAVTITLFVGLLAGWLFAWLYPSPTDGSGVSIIRGLVYGFFWWVAGGQTLLPLLNGNGLSWTLPHLLEDFPTLPGYLLFGAMLSRLYQWLHQLTSLLFSDAGQNQREEGVGTRGLRALGCGTAAGLVGSLLFTVVMLQIGFLPTVASLIGSGSIWAGFILHMVFATLIGMSYGLLFNHQSYDLGSALGWGVSYGFFWWLLGPLTLMPLLLGQNLQWDAATIVSTFAALIGHLAYGAALAITFYWLEARDKPWWVSEHDAEVNRIAQRKAQIATSAPALWVLVVMIALIFPVLLGMAT</sequence>
<proteinExistence type="predicted"/>
<feature type="transmembrane region" description="Helical" evidence="1">
    <location>
        <begin position="476"/>
        <end position="495"/>
    </location>
</feature>
<organism evidence="2">
    <name type="scientific">hydrothermal vent metagenome</name>
    <dbReference type="NCBI Taxonomy" id="652676"/>
    <lineage>
        <taxon>unclassified sequences</taxon>
        <taxon>metagenomes</taxon>
        <taxon>ecological metagenomes</taxon>
    </lineage>
</organism>
<keyword evidence="1" id="KW-0812">Transmembrane</keyword>
<feature type="transmembrane region" description="Helical" evidence="1">
    <location>
        <begin position="200"/>
        <end position="220"/>
    </location>
</feature>
<feature type="transmembrane region" description="Helical" evidence="1">
    <location>
        <begin position="353"/>
        <end position="374"/>
    </location>
</feature>
<accession>A0A3B0VUM7</accession>
<feature type="transmembrane region" description="Helical" evidence="1">
    <location>
        <begin position="386"/>
        <end position="408"/>
    </location>
</feature>
<feature type="transmembrane region" description="Helical" evidence="1">
    <location>
        <begin position="162"/>
        <end position="180"/>
    </location>
</feature>
<feature type="transmembrane region" description="Helical" evidence="1">
    <location>
        <begin position="232"/>
        <end position="253"/>
    </location>
</feature>
<name>A0A3B0VUM7_9ZZZZ</name>
<dbReference type="AlphaFoldDB" id="A0A3B0VUM7"/>
<feature type="transmembrane region" description="Helical" evidence="1">
    <location>
        <begin position="317"/>
        <end position="341"/>
    </location>
</feature>
<keyword evidence="1" id="KW-1133">Transmembrane helix</keyword>
<evidence type="ECO:0000313" key="2">
    <source>
        <dbReference type="EMBL" id="VAW42772.1"/>
    </source>
</evidence>
<feature type="transmembrane region" description="Helical" evidence="1">
    <location>
        <begin position="109"/>
        <end position="133"/>
    </location>
</feature>